<keyword evidence="1" id="KW-0678">Repressor</keyword>
<evidence type="ECO:0000256" key="3">
    <source>
        <dbReference type="ARBA" id="ARBA00023125"/>
    </source>
</evidence>
<gene>
    <name evidence="7" type="ORF">OUY22_03135</name>
</gene>
<evidence type="ECO:0000256" key="4">
    <source>
        <dbReference type="ARBA" id="ARBA00023163"/>
    </source>
</evidence>
<keyword evidence="4" id="KW-0804">Transcription</keyword>
<evidence type="ECO:0000259" key="6">
    <source>
        <dbReference type="PROSITE" id="PS50977"/>
    </source>
</evidence>
<evidence type="ECO:0000256" key="5">
    <source>
        <dbReference type="PROSITE-ProRule" id="PRU00335"/>
    </source>
</evidence>
<organism evidence="7 8">
    <name type="scientific">Nonomuraea corallina</name>
    <dbReference type="NCBI Taxonomy" id="2989783"/>
    <lineage>
        <taxon>Bacteria</taxon>
        <taxon>Bacillati</taxon>
        <taxon>Actinomycetota</taxon>
        <taxon>Actinomycetes</taxon>
        <taxon>Streptosporangiales</taxon>
        <taxon>Streptosporangiaceae</taxon>
        <taxon>Nonomuraea</taxon>
    </lineage>
</organism>
<dbReference type="Proteomes" id="UP001144036">
    <property type="component" value="Unassembled WGS sequence"/>
</dbReference>
<dbReference type="SUPFAM" id="SSF48498">
    <property type="entry name" value="Tetracyclin repressor-like, C-terminal domain"/>
    <property type="match status" value="1"/>
</dbReference>
<keyword evidence="2" id="KW-0805">Transcription regulation</keyword>
<dbReference type="PANTHER" id="PTHR30055:SF234">
    <property type="entry name" value="HTH-TYPE TRANSCRIPTIONAL REGULATOR BETI"/>
    <property type="match status" value="1"/>
</dbReference>
<reference evidence="7" key="1">
    <citation type="submission" date="2022-11" db="EMBL/GenBank/DDBJ databases">
        <title>Nonomuraea corallina sp. nov., a new species of the genus Nonomuraea isolated from sea side sediment in Thai sea.</title>
        <authorList>
            <person name="Ngamcharungchit C."/>
            <person name="Matsumoto A."/>
            <person name="Suriyachadkun C."/>
            <person name="Panbangred W."/>
            <person name="Inahashi Y."/>
            <person name="Intra B."/>
        </authorList>
    </citation>
    <scope>NUCLEOTIDE SEQUENCE</scope>
    <source>
        <strain evidence="7">MCN248</strain>
    </source>
</reference>
<keyword evidence="8" id="KW-1185">Reference proteome</keyword>
<evidence type="ECO:0000313" key="7">
    <source>
        <dbReference type="EMBL" id="MDA0632396.1"/>
    </source>
</evidence>
<keyword evidence="3 5" id="KW-0238">DNA-binding</keyword>
<dbReference type="InterPro" id="IPR039538">
    <property type="entry name" value="BetI_C"/>
</dbReference>
<dbReference type="RefSeq" id="WP_270153172.1">
    <property type="nucleotide sequence ID" value="NZ_JAPNNL010000007.1"/>
</dbReference>
<evidence type="ECO:0000256" key="2">
    <source>
        <dbReference type="ARBA" id="ARBA00023015"/>
    </source>
</evidence>
<dbReference type="InterPro" id="IPR009057">
    <property type="entry name" value="Homeodomain-like_sf"/>
</dbReference>
<dbReference type="InterPro" id="IPR050109">
    <property type="entry name" value="HTH-type_TetR-like_transc_reg"/>
</dbReference>
<accession>A0ABT4S629</accession>
<dbReference type="InterPro" id="IPR001647">
    <property type="entry name" value="HTH_TetR"/>
</dbReference>
<dbReference type="PROSITE" id="PS50977">
    <property type="entry name" value="HTH_TETR_2"/>
    <property type="match status" value="1"/>
</dbReference>
<dbReference type="PANTHER" id="PTHR30055">
    <property type="entry name" value="HTH-TYPE TRANSCRIPTIONAL REGULATOR RUTR"/>
    <property type="match status" value="1"/>
</dbReference>
<evidence type="ECO:0000256" key="1">
    <source>
        <dbReference type="ARBA" id="ARBA00022491"/>
    </source>
</evidence>
<feature type="DNA-binding region" description="H-T-H motif" evidence="5">
    <location>
        <begin position="31"/>
        <end position="50"/>
    </location>
</feature>
<dbReference type="SUPFAM" id="SSF46689">
    <property type="entry name" value="Homeodomain-like"/>
    <property type="match status" value="1"/>
</dbReference>
<feature type="domain" description="HTH tetR-type" evidence="6">
    <location>
        <begin position="8"/>
        <end position="68"/>
    </location>
</feature>
<comment type="caution">
    <text evidence="7">The sequence shown here is derived from an EMBL/GenBank/DDBJ whole genome shotgun (WGS) entry which is preliminary data.</text>
</comment>
<dbReference type="EMBL" id="JAPNNL010000007">
    <property type="protein sequence ID" value="MDA0632396.1"/>
    <property type="molecule type" value="Genomic_DNA"/>
</dbReference>
<protein>
    <submittedName>
        <fullName evidence="7">TetR/AcrR family transcriptional regulator</fullName>
    </submittedName>
</protein>
<sequence>MPKKVDHDERRAHIAEAVLRIAGRDGLDAATLRDVATEAGMSLGAVQYYVRSKEEMLRHAFAHLGERVTARIMAGIDAEPVTVRNFLVSMATEMLPLDPRRRAERRAWQAFVVRGGEVPELAEALREGRSWLLGKVAELIAEGRRTGDVPPELDPWHESVALLAVIEGLSADLMLGLREPEATLATVRYHVRRILP</sequence>
<dbReference type="Gene3D" id="1.10.357.10">
    <property type="entry name" value="Tetracycline Repressor, domain 2"/>
    <property type="match status" value="1"/>
</dbReference>
<proteinExistence type="predicted"/>
<evidence type="ECO:0000313" key="8">
    <source>
        <dbReference type="Proteomes" id="UP001144036"/>
    </source>
</evidence>
<name>A0ABT4S629_9ACTN</name>
<dbReference type="Pfam" id="PF13977">
    <property type="entry name" value="TetR_C_6"/>
    <property type="match status" value="1"/>
</dbReference>
<dbReference type="InterPro" id="IPR036271">
    <property type="entry name" value="Tet_transcr_reg_TetR-rel_C_sf"/>
</dbReference>
<dbReference type="Pfam" id="PF00440">
    <property type="entry name" value="TetR_N"/>
    <property type="match status" value="1"/>
</dbReference>